<dbReference type="SMART" id="SM00220">
    <property type="entry name" value="S_TKc"/>
    <property type="match status" value="1"/>
</dbReference>
<reference evidence="3" key="2">
    <citation type="journal article" date="2019" name="IMA Fungus">
        <title>Genome sequencing and comparison of five Tilletia species to identify candidate genes for the detection of regulated species infecting wheat.</title>
        <authorList>
            <person name="Nguyen H.D.T."/>
            <person name="Sultana T."/>
            <person name="Kesanakurti P."/>
            <person name="Hambleton S."/>
        </authorList>
    </citation>
    <scope>NUCLEOTIDE SEQUENCE</scope>
    <source>
        <strain evidence="3">DAOMC 236416</strain>
    </source>
</reference>
<dbReference type="Gene3D" id="1.10.510.10">
    <property type="entry name" value="Transferase(Phosphotransferase) domain 1"/>
    <property type="match status" value="1"/>
</dbReference>
<dbReference type="GO" id="GO:0005737">
    <property type="term" value="C:cytoplasm"/>
    <property type="evidence" value="ECO:0007669"/>
    <property type="project" value="TreeGrafter"/>
</dbReference>
<organism evidence="3 4">
    <name type="scientific">Tilletia indica</name>
    <dbReference type="NCBI Taxonomy" id="43049"/>
    <lineage>
        <taxon>Eukaryota</taxon>
        <taxon>Fungi</taxon>
        <taxon>Dikarya</taxon>
        <taxon>Basidiomycota</taxon>
        <taxon>Ustilaginomycotina</taxon>
        <taxon>Exobasidiomycetes</taxon>
        <taxon>Tilletiales</taxon>
        <taxon>Tilletiaceae</taxon>
        <taxon>Tilletia</taxon>
    </lineage>
</organism>
<dbReference type="InterPro" id="IPR008266">
    <property type="entry name" value="Tyr_kinase_AS"/>
</dbReference>
<sequence>MTSQCNEMRELISGQSDCRLLSHVLNRIDRVNTFTVTMRRCVVQVVVPRLSMGGPREVPNKGGSAPTIKNLASSDTSPCFETMLFNTMDKWWGSGVQVERLDVDEMERPAEFFEMEQEAHRLIYELVIKQILAGPKALDGGQIWARLQTNPESGEVEGIIDGDLIRDLLLHHLPSVKSNEYKSVPQLELESLTYMRTYYNGVWQVDIKWPSRQGGQSAQKRAVFKSFMMAHDVYKLEPFGLDAVAKMEGEVVTLLSIPSHPRIVQPLALVVLHQDETGDSDDGSCKLLGWIMPEYPGHSFDFRHQFDLRWAVPFVQDLAEALRHCHHSGVYHGDVAVDNVLLDEQPPNCRAVLIDFERLNQFTRKYTTNPPEVQGHWDIALEEGTLIYEEVPASRRVDRQAFILKDLAAIPEALERIEVFAFGLTAAEILGFDLTHPWEEQKEQPGLRSVEEEEEEESDDEEGEPVPEDVQALLSRCCSYHPLERPMFREIVKEMGSGPFSFARST</sequence>
<comment type="caution">
    <text evidence="3">The sequence shown here is derived from an EMBL/GenBank/DDBJ whole genome shotgun (WGS) entry which is preliminary data.</text>
</comment>
<name>A0A8T8SGU9_9BASI</name>
<dbReference type="SUPFAM" id="SSF56112">
    <property type="entry name" value="Protein kinase-like (PK-like)"/>
    <property type="match status" value="1"/>
</dbReference>
<dbReference type="GO" id="GO:0005524">
    <property type="term" value="F:ATP binding"/>
    <property type="evidence" value="ECO:0007669"/>
    <property type="project" value="InterPro"/>
</dbReference>
<evidence type="ECO:0000313" key="3">
    <source>
        <dbReference type="EMBL" id="KAE8239554.1"/>
    </source>
</evidence>
<dbReference type="GO" id="GO:0004672">
    <property type="term" value="F:protein kinase activity"/>
    <property type="evidence" value="ECO:0007669"/>
    <property type="project" value="InterPro"/>
</dbReference>
<reference evidence="3" key="1">
    <citation type="submission" date="2016-04" db="EMBL/GenBank/DDBJ databases">
        <authorList>
            <person name="Nguyen H.D."/>
            <person name="Samba Siva P."/>
            <person name="Cullis J."/>
            <person name="Levesque C.A."/>
            <person name="Hambleton S."/>
        </authorList>
    </citation>
    <scope>NUCLEOTIDE SEQUENCE</scope>
    <source>
        <strain evidence="3">DAOMC 236416</strain>
    </source>
</reference>
<gene>
    <name evidence="3" type="ORF">A4X13_0g8145</name>
</gene>
<dbReference type="GO" id="GO:0007165">
    <property type="term" value="P:signal transduction"/>
    <property type="evidence" value="ECO:0007669"/>
    <property type="project" value="TreeGrafter"/>
</dbReference>
<evidence type="ECO:0000256" key="1">
    <source>
        <dbReference type="SAM" id="MobiDB-lite"/>
    </source>
</evidence>
<feature type="region of interest" description="Disordered" evidence="1">
    <location>
        <begin position="441"/>
        <end position="468"/>
    </location>
</feature>
<feature type="compositionally biased region" description="Acidic residues" evidence="1">
    <location>
        <begin position="451"/>
        <end position="467"/>
    </location>
</feature>
<dbReference type="InterPro" id="IPR050167">
    <property type="entry name" value="Ser_Thr_protein_kinase"/>
</dbReference>
<dbReference type="EMBL" id="LWDF02001278">
    <property type="protein sequence ID" value="KAE8239554.1"/>
    <property type="molecule type" value="Genomic_DNA"/>
</dbReference>
<proteinExistence type="predicted"/>
<dbReference type="InterPro" id="IPR000719">
    <property type="entry name" value="Prot_kinase_dom"/>
</dbReference>
<dbReference type="PROSITE" id="PS50011">
    <property type="entry name" value="PROTEIN_KINASE_DOM"/>
    <property type="match status" value="1"/>
</dbReference>
<dbReference type="AlphaFoldDB" id="A0A8T8SGU9"/>
<dbReference type="Pfam" id="PF06293">
    <property type="entry name" value="Kdo"/>
    <property type="match status" value="1"/>
</dbReference>
<feature type="domain" description="Protein kinase" evidence="2">
    <location>
        <begin position="170"/>
        <end position="501"/>
    </location>
</feature>
<dbReference type="PANTHER" id="PTHR23257">
    <property type="entry name" value="SERINE-THREONINE PROTEIN KINASE"/>
    <property type="match status" value="1"/>
</dbReference>
<protein>
    <recommendedName>
        <fullName evidence="2">Protein kinase domain-containing protein</fullName>
    </recommendedName>
</protein>
<dbReference type="InterPro" id="IPR011009">
    <property type="entry name" value="Kinase-like_dom_sf"/>
</dbReference>
<dbReference type="PROSITE" id="PS00109">
    <property type="entry name" value="PROTEIN_KINASE_TYR"/>
    <property type="match status" value="1"/>
</dbReference>
<accession>A0A8T8SGU9</accession>
<keyword evidence="4" id="KW-1185">Reference proteome</keyword>
<evidence type="ECO:0000313" key="4">
    <source>
        <dbReference type="Proteomes" id="UP000077521"/>
    </source>
</evidence>
<evidence type="ECO:0000259" key="2">
    <source>
        <dbReference type="PROSITE" id="PS50011"/>
    </source>
</evidence>
<dbReference type="Proteomes" id="UP000077521">
    <property type="component" value="Unassembled WGS sequence"/>
</dbReference>